<sequence>MSDRKLISSGGPWEDRIGYSRAVVQGDWAFVSGTTSTESDDVAEQADAALAIIAAALEEGGFSMADVVRVRYLLPDASEFEACWPTLRRWFGDVMPAATMQQCDLLDPAMRIEIEATAFKG</sequence>
<keyword evidence="2" id="KW-1185">Reference proteome</keyword>
<dbReference type="InterPro" id="IPR035959">
    <property type="entry name" value="RutC-like_sf"/>
</dbReference>
<organism evidence="1 2">
    <name type="scientific">Demequina zhanjiangensis</name>
    <dbReference type="NCBI Taxonomy" id="3051659"/>
    <lineage>
        <taxon>Bacteria</taxon>
        <taxon>Bacillati</taxon>
        <taxon>Actinomycetota</taxon>
        <taxon>Actinomycetes</taxon>
        <taxon>Micrococcales</taxon>
        <taxon>Demequinaceae</taxon>
        <taxon>Demequina</taxon>
    </lineage>
</organism>
<dbReference type="RefSeq" id="WP_301130446.1">
    <property type="nucleotide sequence ID" value="NZ_JAUHPV010000014.1"/>
</dbReference>
<protein>
    <submittedName>
        <fullName evidence="1">RidA family protein</fullName>
    </submittedName>
</protein>
<comment type="caution">
    <text evidence="1">The sequence shown here is derived from an EMBL/GenBank/DDBJ whole genome shotgun (WGS) entry which is preliminary data.</text>
</comment>
<accession>A0ABT8G5C0</accession>
<dbReference type="Gene3D" id="3.30.1330.40">
    <property type="entry name" value="RutC-like"/>
    <property type="match status" value="1"/>
</dbReference>
<dbReference type="EMBL" id="JAUHPV010000014">
    <property type="protein sequence ID" value="MDN4474217.1"/>
    <property type="molecule type" value="Genomic_DNA"/>
</dbReference>
<dbReference type="SUPFAM" id="SSF55298">
    <property type="entry name" value="YjgF-like"/>
    <property type="match status" value="1"/>
</dbReference>
<evidence type="ECO:0000313" key="2">
    <source>
        <dbReference type="Proteomes" id="UP001172738"/>
    </source>
</evidence>
<dbReference type="PANTHER" id="PTHR43857:SF1">
    <property type="entry name" value="YJGH FAMILY PROTEIN"/>
    <property type="match status" value="1"/>
</dbReference>
<dbReference type="PANTHER" id="PTHR43857">
    <property type="entry name" value="BLR7761 PROTEIN"/>
    <property type="match status" value="1"/>
</dbReference>
<dbReference type="InterPro" id="IPR006175">
    <property type="entry name" value="YjgF/YER057c/UK114"/>
</dbReference>
<dbReference type="Proteomes" id="UP001172738">
    <property type="component" value="Unassembled WGS sequence"/>
</dbReference>
<gene>
    <name evidence="1" type="ORF">QQX04_14545</name>
</gene>
<dbReference type="Pfam" id="PF01042">
    <property type="entry name" value="Ribonuc_L-PSP"/>
    <property type="match status" value="1"/>
</dbReference>
<proteinExistence type="predicted"/>
<reference evidence="1" key="1">
    <citation type="submission" date="2023-06" db="EMBL/GenBank/DDBJ databases">
        <title>SYSU T00b26.</title>
        <authorList>
            <person name="Gao L."/>
            <person name="Fang B.-Z."/>
            <person name="Li W.-J."/>
        </authorList>
    </citation>
    <scope>NUCLEOTIDE SEQUENCE</scope>
    <source>
        <strain evidence="1">SYSU T00b26</strain>
    </source>
</reference>
<evidence type="ECO:0000313" key="1">
    <source>
        <dbReference type="EMBL" id="MDN4474217.1"/>
    </source>
</evidence>
<name>A0ABT8G5C0_9MICO</name>
<dbReference type="CDD" id="cd06154">
    <property type="entry name" value="YjgF_YER057c_UK114_like_6"/>
    <property type="match status" value="1"/>
</dbReference>